<dbReference type="GO" id="GO:0005549">
    <property type="term" value="F:odorant binding"/>
    <property type="evidence" value="ECO:0007669"/>
    <property type="project" value="TreeGrafter"/>
</dbReference>
<keyword evidence="5" id="KW-0732">Signal</keyword>
<sequence length="165" mass="18518">MVKFLLLALALGLAHAQAELEGKWVTVAIAADNVNKIEDGEPLRLFLRELTCAEACDRLELTFYIKAHGQCRKTKVVGNRQDDGKYYADYVGENTFGPLYVTPDFTIFGNHNVDKNGRTSNMIYVYGKGQPLTPEQYEKIEEFAKAQNIPTENIQDVLATDICPK</sequence>
<dbReference type="InterPro" id="IPR002448">
    <property type="entry name" value="OBP-like"/>
</dbReference>
<evidence type="ECO:0000256" key="5">
    <source>
        <dbReference type="SAM" id="SignalP"/>
    </source>
</evidence>
<accession>A0A5J6NLD0</accession>
<evidence type="ECO:0000256" key="2">
    <source>
        <dbReference type="ARBA" id="ARBA00006889"/>
    </source>
</evidence>
<dbReference type="PRINTS" id="PR01173">
    <property type="entry name" value="ODORANTBNDNG"/>
</dbReference>
<feature type="signal peptide" evidence="5">
    <location>
        <begin position="1"/>
        <end position="16"/>
    </location>
</feature>
<dbReference type="PANTHER" id="PTHR11430">
    <property type="entry name" value="LIPOCALIN"/>
    <property type="match status" value="1"/>
</dbReference>
<dbReference type="GO" id="GO:0005615">
    <property type="term" value="C:extracellular space"/>
    <property type="evidence" value="ECO:0007669"/>
    <property type="project" value="TreeGrafter"/>
</dbReference>
<feature type="domain" description="Lipocalin/cytosolic fatty-acid binding" evidence="6">
    <location>
        <begin position="22"/>
        <end position="160"/>
    </location>
</feature>
<reference evidence="7" key="1">
    <citation type="submission" date="2019-05" db="EMBL/GenBank/DDBJ databases">
        <authorList>
            <person name="Nagnan-Le Meillour P."/>
            <person name="Klopp C."/>
        </authorList>
    </citation>
    <scope>NUCLEOTIDE SEQUENCE</scope>
    <source>
        <tissue evidence="7">Liver</tissue>
    </source>
</reference>
<comment type="subcellular location">
    <subcellularLocation>
        <location evidence="1">Secreted</location>
    </subcellularLocation>
</comment>
<comment type="similarity">
    <text evidence="2">Belongs to the calycin superfamily. Lipocalin family.</text>
</comment>
<dbReference type="InterPro" id="IPR002345">
    <property type="entry name" value="Lipocalin"/>
</dbReference>
<evidence type="ECO:0000256" key="4">
    <source>
        <dbReference type="ARBA" id="ARBA00023157"/>
    </source>
</evidence>
<protein>
    <submittedName>
        <fullName evidence="7">Arvicolin</fullName>
    </submittedName>
</protein>
<dbReference type="InterPro" id="IPR000566">
    <property type="entry name" value="Lipocln_cytosolic_FA-bd_dom"/>
</dbReference>
<dbReference type="EMBL" id="MK984608">
    <property type="protein sequence ID" value="QEY02203.1"/>
    <property type="molecule type" value="mRNA"/>
</dbReference>
<keyword evidence="4" id="KW-1015">Disulfide bond</keyword>
<feature type="chain" id="PRO_5023897491" evidence="5">
    <location>
        <begin position="17"/>
        <end position="165"/>
    </location>
</feature>
<dbReference type="PANTHER" id="PTHR11430:SF65">
    <property type="entry name" value="ODORANT-BINDING PROTEIN 1A-RELATED"/>
    <property type="match status" value="1"/>
</dbReference>
<dbReference type="InterPro" id="IPR012674">
    <property type="entry name" value="Calycin"/>
</dbReference>
<dbReference type="Gene3D" id="2.40.128.20">
    <property type="match status" value="1"/>
</dbReference>
<evidence type="ECO:0000313" key="7">
    <source>
        <dbReference type="EMBL" id="QEY02203.1"/>
    </source>
</evidence>
<dbReference type="Pfam" id="PF00061">
    <property type="entry name" value="Lipocalin"/>
    <property type="match status" value="1"/>
</dbReference>
<proteinExistence type="evidence at transcript level"/>
<name>A0A5J6NLD0_ARVAM</name>
<evidence type="ECO:0000256" key="3">
    <source>
        <dbReference type="ARBA" id="ARBA00022525"/>
    </source>
</evidence>
<dbReference type="GO" id="GO:0036094">
    <property type="term" value="F:small molecule binding"/>
    <property type="evidence" value="ECO:0007669"/>
    <property type="project" value="InterPro"/>
</dbReference>
<organism evidence="7">
    <name type="scientific">Arvicola amphibius</name>
    <name type="common">Eurasian water mole</name>
    <name type="synonym">Arvicola terrestris</name>
    <dbReference type="NCBI Taxonomy" id="1047088"/>
    <lineage>
        <taxon>Eukaryota</taxon>
        <taxon>Metazoa</taxon>
        <taxon>Chordata</taxon>
        <taxon>Craniata</taxon>
        <taxon>Vertebrata</taxon>
        <taxon>Euteleostomi</taxon>
        <taxon>Mammalia</taxon>
        <taxon>Eutheria</taxon>
        <taxon>Euarchontoglires</taxon>
        <taxon>Glires</taxon>
        <taxon>Rodentia</taxon>
        <taxon>Myomorpha</taxon>
        <taxon>Muroidea</taxon>
        <taxon>Cricetidae</taxon>
        <taxon>Arvicolinae</taxon>
        <taxon>Arvicola</taxon>
    </lineage>
</organism>
<keyword evidence="3" id="KW-0964">Secreted</keyword>
<evidence type="ECO:0000256" key="1">
    <source>
        <dbReference type="ARBA" id="ARBA00004613"/>
    </source>
</evidence>
<dbReference type="SUPFAM" id="SSF50814">
    <property type="entry name" value="Lipocalins"/>
    <property type="match status" value="1"/>
</dbReference>
<evidence type="ECO:0000259" key="6">
    <source>
        <dbReference type="Pfam" id="PF00061"/>
    </source>
</evidence>
<dbReference type="AlphaFoldDB" id="A0A5J6NLD0"/>